<sequence>MKTQEITDCLTNGAITYIDKEEAAGDIPWSRHPKFKGVYLKHLVKGADTQGRLSCHIVKLDPRAVLEEHVHEDQWELHEVIEGEGAFFLQNKETSYHPGRLGVIPEGVEHKVASGKSGLVLLAKFFPALV</sequence>
<dbReference type="Gene3D" id="2.60.120.10">
    <property type="entry name" value="Jelly Rolls"/>
    <property type="match status" value="1"/>
</dbReference>
<protein>
    <submittedName>
        <fullName evidence="2">Cupin domain-containing protein</fullName>
    </submittedName>
</protein>
<keyword evidence="3" id="KW-1185">Reference proteome</keyword>
<evidence type="ECO:0000259" key="1">
    <source>
        <dbReference type="Pfam" id="PF07883"/>
    </source>
</evidence>
<dbReference type="Pfam" id="PF07883">
    <property type="entry name" value="Cupin_2"/>
    <property type="match status" value="1"/>
</dbReference>
<dbReference type="EMBL" id="FQZU01000024">
    <property type="protein sequence ID" value="SHK43680.1"/>
    <property type="molecule type" value="Genomic_DNA"/>
</dbReference>
<dbReference type="OrthoDB" id="1682325at2"/>
<evidence type="ECO:0000313" key="3">
    <source>
        <dbReference type="Proteomes" id="UP000183994"/>
    </source>
</evidence>
<dbReference type="Proteomes" id="UP000183994">
    <property type="component" value="Unassembled WGS sequence"/>
</dbReference>
<dbReference type="InterPro" id="IPR014710">
    <property type="entry name" value="RmlC-like_jellyroll"/>
</dbReference>
<name>A0A1M6SG84_9BACT</name>
<feature type="domain" description="Cupin type-2" evidence="1">
    <location>
        <begin position="57"/>
        <end position="114"/>
    </location>
</feature>
<accession>A0A1M6SG84</accession>
<dbReference type="SUPFAM" id="SSF51182">
    <property type="entry name" value="RmlC-like cupins"/>
    <property type="match status" value="1"/>
</dbReference>
<reference evidence="3" key="1">
    <citation type="submission" date="2016-11" db="EMBL/GenBank/DDBJ databases">
        <authorList>
            <person name="Varghese N."/>
            <person name="Submissions S."/>
        </authorList>
    </citation>
    <scope>NUCLEOTIDE SEQUENCE [LARGE SCALE GENOMIC DNA]</scope>
    <source>
        <strain evidence="3">DSM 16219</strain>
    </source>
</reference>
<dbReference type="RefSeq" id="WP_073477500.1">
    <property type="nucleotide sequence ID" value="NZ_FQZU01000024.1"/>
</dbReference>
<dbReference type="InterPro" id="IPR013096">
    <property type="entry name" value="Cupin_2"/>
</dbReference>
<organism evidence="2 3">
    <name type="scientific">Desulfatibacillum alkenivorans DSM 16219</name>
    <dbReference type="NCBI Taxonomy" id="1121393"/>
    <lineage>
        <taxon>Bacteria</taxon>
        <taxon>Pseudomonadati</taxon>
        <taxon>Thermodesulfobacteriota</taxon>
        <taxon>Desulfobacteria</taxon>
        <taxon>Desulfobacterales</taxon>
        <taxon>Desulfatibacillaceae</taxon>
        <taxon>Desulfatibacillum</taxon>
    </lineage>
</organism>
<proteinExistence type="predicted"/>
<dbReference type="STRING" id="1121393.SAMN02745216_03454"/>
<dbReference type="InterPro" id="IPR011051">
    <property type="entry name" value="RmlC_Cupin_sf"/>
</dbReference>
<evidence type="ECO:0000313" key="2">
    <source>
        <dbReference type="EMBL" id="SHK43680.1"/>
    </source>
</evidence>
<gene>
    <name evidence="2" type="ORF">SAMN02745216_03454</name>
</gene>
<dbReference type="AlphaFoldDB" id="A0A1M6SG84"/>